<dbReference type="PANTHER" id="PTHR42829">
    <property type="entry name" value="NADH-UBIQUINONE OXIDOREDUCTASE CHAIN 5"/>
    <property type="match status" value="1"/>
</dbReference>
<evidence type="ECO:0000256" key="2">
    <source>
        <dbReference type="ARBA" id="ARBA00004141"/>
    </source>
</evidence>
<feature type="transmembrane region" description="Helical" evidence="9">
    <location>
        <begin position="82"/>
        <end position="101"/>
    </location>
</feature>
<feature type="transmembrane region" description="Helical" evidence="9">
    <location>
        <begin position="446"/>
        <end position="464"/>
    </location>
</feature>
<dbReference type="PRINTS" id="PR01434">
    <property type="entry name" value="NADHDHGNASE5"/>
</dbReference>
<evidence type="ECO:0000256" key="3">
    <source>
        <dbReference type="ARBA" id="ARBA00012944"/>
    </source>
</evidence>
<protein>
    <recommendedName>
        <fullName evidence="3">NADH:ubiquinone reductase (H(+)-translocating)</fullName>
        <ecNumber evidence="3">7.1.1.2</ecNumber>
    </recommendedName>
    <alternativeName>
        <fullName evidence="7">NADH dehydrogenase subunit 5</fullName>
    </alternativeName>
</protein>
<organism evidence="11">
    <name type="scientific">Riccardoella tokyoensis</name>
    <dbReference type="NCBI Taxonomy" id="2073164"/>
    <lineage>
        <taxon>Eukaryota</taxon>
        <taxon>Metazoa</taxon>
        <taxon>Ecdysozoa</taxon>
        <taxon>Arthropoda</taxon>
        <taxon>Chelicerata</taxon>
        <taxon>Arachnida</taxon>
        <taxon>Acari</taxon>
        <taxon>Acariformes</taxon>
        <taxon>Trombidiformes</taxon>
        <taxon>Prostigmata</taxon>
        <taxon>Eupodina</taxon>
        <taxon>Tydeoidea</taxon>
        <taxon>Ereynetidae</taxon>
        <taxon>Riccardoella</taxon>
    </lineage>
</organism>
<feature type="transmembrane region" description="Helical" evidence="9">
    <location>
        <begin position="538"/>
        <end position="558"/>
    </location>
</feature>
<keyword evidence="11" id="KW-0496">Mitochondrion</keyword>
<proteinExistence type="predicted"/>
<comment type="function">
    <text evidence="1">Core subunit of the mitochondrial membrane respiratory chain NADH dehydrogenase (Complex I) that is believed to belong to the minimal assembly required for catalysis. Complex I functions in the transfer of electrons from NADH to the respiratory chain. The immediate electron acceptor for the enzyme is believed to be ubiquinone.</text>
</comment>
<dbReference type="GO" id="GO:0016020">
    <property type="term" value="C:membrane"/>
    <property type="evidence" value="ECO:0007669"/>
    <property type="project" value="UniProtKB-SubCell"/>
</dbReference>
<dbReference type="EC" id="7.1.1.2" evidence="3"/>
<dbReference type="InterPro" id="IPR003945">
    <property type="entry name" value="NU5C-like"/>
</dbReference>
<dbReference type="GO" id="GO:0042773">
    <property type="term" value="P:ATP synthesis coupled electron transport"/>
    <property type="evidence" value="ECO:0007669"/>
    <property type="project" value="InterPro"/>
</dbReference>
<comment type="catalytic activity">
    <reaction evidence="8">
        <text>a ubiquinone + NADH + 5 H(+)(in) = a ubiquinol + NAD(+) + 4 H(+)(out)</text>
        <dbReference type="Rhea" id="RHEA:29091"/>
        <dbReference type="Rhea" id="RHEA-COMP:9565"/>
        <dbReference type="Rhea" id="RHEA-COMP:9566"/>
        <dbReference type="ChEBI" id="CHEBI:15378"/>
        <dbReference type="ChEBI" id="CHEBI:16389"/>
        <dbReference type="ChEBI" id="CHEBI:17976"/>
        <dbReference type="ChEBI" id="CHEBI:57540"/>
        <dbReference type="ChEBI" id="CHEBI:57945"/>
        <dbReference type="EC" id="7.1.1.2"/>
    </reaction>
</comment>
<dbReference type="GO" id="GO:0003954">
    <property type="term" value="F:NADH dehydrogenase activity"/>
    <property type="evidence" value="ECO:0007669"/>
    <property type="project" value="TreeGrafter"/>
</dbReference>
<feature type="transmembrane region" description="Helical" evidence="9">
    <location>
        <begin position="170"/>
        <end position="188"/>
    </location>
</feature>
<feature type="transmembrane region" description="Helical" evidence="9">
    <location>
        <begin position="208"/>
        <end position="227"/>
    </location>
</feature>
<gene>
    <name evidence="11" type="primary">ND5</name>
</gene>
<dbReference type="Pfam" id="PF00361">
    <property type="entry name" value="Proton_antipo_M"/>
    <property type="match status" value="1"/>
</dbReference>
<dbReference type="PANTHER" id="PTHR42829:SF2">
    <property type="entry name" value="NADH-UBIQUINONE OXIDOREDUCTASE CHAIN 5"/>
    <property type="match status" value="1"/>
</dbReference>
<dbReference type="GO" id="GO:0015990">
    <property type="term" value="P:electron transport coupled proton transport"/>
    <property type="evidence" value="ECO:0007669"/>
    <property type="project" value="TreeGrafter"/>
</dbReference>
<keyword evidence="4 9" id="KW-0812">Transmembrane</keyword>
<reference evidence="11" key="2">
    <citation type="submission" date="2021-01" db="EMBL/GenBank/DDBJ databases">
        <authorList>
            <person name="Hiruta S."/>
            <person name="Waki T."/>
            <person name="Shimano S."/>
        </authorList>
    </citation>
    <scope>NUCLEOTIDE SEQUENCE</scope>
    <source>
        <strain evidence="11">WasureSG01</strain>
    </source>
</reference>
<feature type="transmembrane region" description="Helical" evidence="9">
    <location>
        <begin position="359"/>
        <end position="385"/>
    </location>
</feature>
<evidence type="ECO:0000259" key="10">
    <source>
        <dbReference type="Pfam" id="PF00361"/>
    </source>
</evidence>
<feature type="transmembrane region" description="Helical" evidence="9">
    <location>
        <begin position="234"/>
        <end position="255"/>
    </location>
</feature>
<feature type="domain" description="NADH:quinone oxidoreductase/Mrp antiporter transmembrane" evidence="10">
    <location>
        <begin position="103"/>
        <end position="376"/>
    </location>
</feature>
<feature type="transmembrane region" description="Helical" evidence="9">
    <location>
        <begin position="294"/>
        <end position="313"/>
    </location>
</feature>
<keyword evidence="5 9" id="KW-1133">Transmembrane helix</keyword>
<evidence type="ECO:0000256" key="6">
    <source>
        <dbReference type="ARBA" id="ARBA00023136"/>
    </source>
</evidence>
<dbReference type="EMBL" id="LC601992">
    <property type="protein sequence ID" value="BCR02912.1"/>
    <property type="molecule type" value="Genomic_DNA"/>
</dbReference>
<feature type="transmembrane region" description="Helical" evidence="9">
    <location>
        <begin position="146"/>
        <end position="163"/>
    </location>
</feature>
<feature type="transmembrane region" description="Helical" evidence="9">
    <location>
        <begin position="476"/>
        <end position="496"/>
    </location>
</feature>
<evidence type="ECO:0000256" key="5">
    <source>
        <dbReference type="ARBA" id="ARBA00022989"/>
    </source>
</evidence>
<dbReference type="GO" id="GO:0008137">
    <property type="term" value="F:NADH dehydrogenase (ubiquinone) activity"/>
    <property type="evidence" value="ECO:0007669"/>
    <property type="project" value="UniProtKB-EC"/>
</dbReference>
<evidence type="ECO:0000256" key="1">
    <source>
        <dbReference type="ARBA" id="ARBA00003257"/>
    </source>
</evidence>
<name>A0A7R7Z712_9ACAR</name>
<evidence type="ECO:0000313" key="11">
    <source>
        <dbReference type="EMBL" id="BCR02912.1"/>
    </source>
</evidence>
<accession>A0A7R7Z712</accession>
<feature type="transmembrane region" description="Helical" evidence="9">
    <location>
        <begin position="6"/>
        <end position="31"/>
    </location>
</feature>
<feature type="transmembrane region" description="Helical" evidence="9">
    <location>
        <begin position="405"/>
        <end position="425"/>
    </location>
</feature>
<dbReference type="AlphaFoldDB" id="A0A7R7Z712"/>
<keyword evidence="6 9" id="KW-0472">Membrane</keyword>
<feature type="transmembrane region" description="Helical" evidence="9">
    <location>
        <begin position="52"/>
        <end position="70"/>
    </location>
</feature>
<feature type="transmembrane region" description="Helical" evidence="9">
    <location>
        <begin position="325"/>
        <end position="347"/>
    </location>
</feature>
<dbReference type="InterPro" id="IPR001750">
    <property type="entry name" value="ND/Mrp_TM"/>
</dbReference>
<sequence length="560" mass="64784">MVVYKLFVLLYMYLHFLTFFFMLFLDVTILLEFNFLGLSSIWFNVYIILDKYSISFCSFIFMISMAVMLYSMVYMKNDENKIRFLILVNLFVISMLVLVLMPNMLGVMLGWDGLGISSFLLVIYYQNISSLQSGLITIYMNRFGDVMVLFSIFFMYNTAYLMVDSFMYKSIFFFAMALLFGGMTKSAQMPFSSWLPVAMSAPTPVSSLVHSSTLVTAGVYLFFRFYYMMEEYFISSLFSYVSLLTSFMSGLVAYMEVDLKKMVAMSTLSQLGVMMFMISIGELYVCYFHMISHALFKALLFLSCGSLIMYSYGGQDMRFMGSMSIISPFSVFLMNCSNLSLIGFPFLSGFYSKDMMLEIYVGYSSSVILFSLFMMSCLFSVMYMIKMVYFSISAIRLGSFFIKSFMNYSLFISMLLLLIWVIILGKIMFLEMFFYSIYMISMLDKLFGSLLLVMGVCMFLYIHYLSNSGSKFLLNYIMSIGFLSWFFSGVFMKFLLVGNDVIMFDSLWLELFSKKGTLSLITSLNKNSIFILKIVKSIVMILLMLAFFLLMFLSYSLYKV</sequence>
<geneLocation type="mitochondrion" evidence="11"/>
<feature type="transmembrane region" description="Helical" evidence="9">
    <location>
        <begin position="267"/>
        <end position="287"/>
    </location>
</feature>
<evidence type="ECO:0000256" key="7">
    <source>
        <dbReference type="ARBA" id="ARBA00031027"/>
    </source>
</evidence>
<reference evidence="11" key="1">
    <citation type="submission" date="2021-01" db="EMBL/GenBank/DDBJ databases">
        <title>Complete mitochondrial genomes of snail mite Riccardoella tokyoensis and R. reaumuri (Acariformes: Prostigmata: Ereynetidae).</title>
        <authorList>
            <person name="Hiruta S.F."/>
            <person name="Waki T."/>
            <person name="Shimano S."/>
        </authorList>
    </citation>
    <scope>NUCLEOTIDE SEQUENCE</scope>
    <source>
        <strain evidence="11">WasureSG01</strain>
    </source>
</reference>
<comment type="subcellular location">
    <subcellularLocation>
        <location evidence="2">Membrane</location>
        <topology evidence="2">Multi-pass membrane protein</topology>
    </subcellularLocation>
</comment>
<evidence type="ECO:0000256" key="9">
    <source>
        <dbReference type="SAM" id="Phobius"/>
    </source>
</evidence>
<evidence type="ECO:0000256" key="8">
    <source>
        <dbReference type="ARBA" id="ARBA00049551"/>
    </source>
</evidence>
<evidence type="ECO:0000256" key="4">
    <source>
        <dbReference type="ARBA" id="ARBA00022692"/>
    </source>
</evidence>